<dbReference type="PANTHER" id="PTHR46444">
    <property type="entry name" value="DCD (DEVELOPMENT AND CELL DEATH) DOMAIN PROTEIN-RELATED"/>
    <property type="match status" value="1"/>
</dbReference>
<dbReference type="PANTHER" id="PTHR46444:SF11">
    <property type="entry name" value="DCD DOMAIN-CONTAINING PROTEIN"/>
    <property type="match status" value="1"/>
</dbReference>
<feature type="region of interest" description="Disordered" evidence="1">
    <location>
        <begin position="54"/>
        <end position="73"/>
    </location>
</feature>
<dbReference type="InterPro" id="IPR013989">
    <property type="entry name" value="Dev_and_cell_death_domain"/>
</dbReference>
<dbReference type="SMART" id="SM00767">
    <property type="entry name" value="DCD"/>
    <property type="match status" value="1"/>
</dbReference>
<feature type="compositionally biased region" description="Basic and acidic residues" evidence="1">
    <location>
        <begin position="60"/>
        <end position="73"/>
    </location>
</feature>
<name>A0A2I4EV19_JUGRE</name>
<dbReference type="GeneID" id="108992970"/>
<sequence length="605" mass="69672">MVNEEKSIVMTGAKGDMVAYELMKMNGDKSKHIIGVGVEEKEDHMIKNANVDESTQQKVMSEEEMNKEVKNEGNIERDSKEEIKKLKKRVKRKKMASRAINEMITKDSEKPESSNTISKRKMITMEVSDALAIEDATKQQSLNKKHKKENMPSSVSNEVIVKDTEKPSSSNTISKKENMALRVMDSMTEVVNETKSSNKKRKKKKAALRNYKVVAEDTGKLKLAKTEKRTTDKEIMGIIFMCSSKTKIDCFRYKVLGLPASKKDIVQKIYTGMKLFLFDYDLKLMYGIYKAVGRGGYNIEPKAFKSAFPAQVRFTVLEDCLPVAEEKFKKVIKDNYYEKNKFNCQLTSEQVKNLCKLFQAASKGSKSKHSGRSSRAETHREINRRHRQDREKPKRHNWERERGPAFDGGRLYGERPVVYEREAFPSRAVHSVLPPPFRQQSSPALPLPSYAHERASKLDNYRRDPFNEHYDRRLSDLELTHRDRIEHHDPYSLYKERLPYYDPLYSAGARPEYLLAGPPREYHPPAGTISEFNASYDAASRRPEYRLAGPAHEYRPPAGTISEFDASYDAAGRRHEYRLAGPAREYRPPSGTLTEYSQLPPLYRY</sequence>
<evidence type="ECO:0000313" key="2">
    <source>
        <dbReference type="Proteomes" id="UP000235220"/>
    </source>
</evidence>
<feature type="region of interest" description="Disordered" evidence="1">
    <location>
        <begin position="581"/>
        <end position="605"/>
    </location>
</feature>
<proteinExistence type="predicted"/>
<accession>A0A2I4EV19</accession>
<dbReference type="Gramene" id="Jr14_11050_p1">
    <property type="protein sequence ID" value="cds.Jr14_11050_p1"/>
    <property type="gene ID" value="Jr14_11050"/>
</dbReference>
<evidence type="ECO:0000313" key="3">
    <source>
        <dbReference type="RefSeq" id="XP_018823246.1"/>
    </source>
</evidence>
<gene>
    <name evidence="3" type="primary">LOC108992970</name>
</gene>
<protein>
    <submittedName>
        <fullName evidence="3">Uncharacterized protein LOC108992970</fullName>
    </submittedName>
</protein>
<dbReference type="PROSITE" id="PS51222">
    <property type="entry name" value="DCD"/>
    <property type="match status" value="1"/>
</dbReference>
<dbReference type="AlphaFoldDB" id="A0A2I4EV19"/>
<feature type="region of interest" description="Disordered" evidence="1">
    <location>
        <begin position="362"/>
        <end position="405"/>
    </location>
</feature>
<feature type="compositionally biased region" description="Basic and acidic residues" evidence="1">
    <location>
        <begin position="388"/>
        <end position="404"/>
    </location>
</feature>
<dbReference type="Pfam" id="PF10539">
    <property type="entry name" value="Dev_Cell_Death"/>
    <property type="match status" value="1"/>
</dbReference>
<dbReference type="RefSeq" id="XP_018823246.1">
    <property type="nucleotide sequence ID" value="XM_018967701.2"/>
</dbReference>
<evidence type="ECO:0000256" key="1">
    <source>
        <dbReference type="SAM" id="MobiDB-lite"/>
    </source>
</evidence>
<dbReference type="OrthoDB" id="1920894at2759"/>
<reference evidence="3" key="1">
    <citation type="submission" date="2025-08" db="UniProtKB">
        <authorList>
            <consortium name="RefSeq"/>
        </authorList>
    </citation>
    <scope>IDENTIFICATION</scope>
    <source>
        <tissue evidence="3">Leaves</tissue>
    </source>
</reference>
<organism evidence="2 3">
    <name type="scientific">Juglans regia</name>
    <name type="common">English walnut</name>
    <dbReference type="NCBI Taxonomy" id="51240"/>
    <lineage>
        <taxon>Eukaryota</taxon>
        <taxon>Viridiplantae</taxon>
        <taxon>Streptophyta</taxon>
        <taxon>Embryophyta</taxon>
        <taxon>Tracheophyta</taxon>
        <taxon>Spermatophyta</taxon>
        <taxon>Magnoliopsida</taxon>
        <taxon>eudicotyledons</taxon>
        <taxon>Gunneridae</taxon>
        <taxon>Pentapetalae</taxon>
        <taxon>rosids</taxon>
        <taxon>fabids</taxon>
        <taxon>Fagales</taxon>
        <taxon>Juglandaceae</taxon>
        <taxon>Juglans</taxon>
    </lineage>
</organism>
<dbReference type="Proteomes" id="UP000235220">
    <property type="component" value="Chromosome 14"/>
</dbReference>
<keyword evidence="2" id="KW-1185">Reference proteome</keyword>
<dbReference type="KEGG" id="jre:108992970"/>